<dbReference type="SUPFAM" id="SSF49265">
    <property type="entry name" value="Fibronectin type III"/>
    <property type="match status" value="1"/>
</dbReference>
<dbReference type="InterPro" id="IPR003599">
    <property type="entry name" value="Ig_sub"/>
</dbReference>
<evidence type="ECO:0000256" key="1">
    <source>
        <dbReference type="ARBA" id="ARBA00023319"/>
    </source>
</evidence>
<evidence type="ECO:0000256" key="2">
    <source>
        <dbReference type="SAM" id="MobiDB-lite"/>
    </source>
</evidence>
<dbReference type="Pfam" id="PF13927">
    <property type="entry name" value="Ig_3"/>
    <property type="match status" value="1"/>
</dbReference>
<dbReference type="Pfam" id="PF00041">
    <property type="entry name" value="fn3"/>
    <property type="match status" value="1"/>
</dbReference>
<dbReference type="PANTHER" id="PTHR45080">
    <property type="entry name" value="CONTACTIN 5"/>
    <property type="match status" value="1"/>
</dbReference>
<gene>
    <name evidence="4" type="ORF">MNOR_LOCUS14679</name>
</gene>
<dbReference type="Gene3D" id="2.60.40.10">
    <property type="entry name" value="Immunoglobulins"/>
    <property type="match status" value="4"/>
</dbReference>
<keyword evidence="5" id="KW-1185">Reference proteome</keyword>
<dbReference type="AlphaFoldDB" id="A0AAV2QM19"/>
<keyword evidence="1" id="KW-0393">Immunoglobulin domain</keyword>
<dbReference type="GO" id="GO:0005886">
    <property type="term" value="C:plasma membrane"/>
    <property type="evidence" value="ECO:0007669"/>
    <property type="project" value="TreeGrafter"/>
</dbReference>
<dbReference type="InterPro" id="IPR036116">
    <property type="entry name" value="FN3_sf"/>
</dbReference>
<dbReference type="InterPro" id="IPR003598">
    <property type="entry name" value="Ig_sub2"/>
</dbReference>
<dbReference type="GO" id="GO:0050808">
    <property type="term" value="P:synapse organization"/>
    <property type="evidence" value="ECO:0007669"/>
    <property type="project" value="TreeGrafter"/>
</dbReference>
<dbReference type="GO" id="GO:0008046">
    <property type="term" value="F:axon guidance receptor activity"/>
    <property type="evidence" value="ECO:0007669"/>
    <property type="project" value="TreeGrafter"/>
</dbReference>
<dbReference type="InterPro" id="IPR050958">
    <property type="entry name" value="Cell_Adh-Cytoskel_Orgn"/>
</dbReference>
<dbReference type="GO" id="GO:0007156">
    <property type="term" value="P:homophilic cell adhesion via plasma membrane adhesion molecules"/>
    <property type="evidence" value="ECO:0007669"/>
    <property type="project" value="TreeGrafter"/>
</dbReference>
<sequence>QYESVVDYESAPDYVEVSPSEPPLVYDDASYSASDYEDEEEEYVEPDVDYGQLPEFISEGHVVPVEVGGTVELPCIAVEGVQHVPIIKKLGKGGDDRDQLYFVGDIKVKRVRRLSINKGVVKLTNIRLSDAGEYSCSFESDPIVEIHHTIDVQYPPTLLGHSEDQRVVKGDAVMLNCSATGNPMPVLLWSRVDGRLPSGAHEEEMLSMILEDVDRHVEGTYTCKADNGIGSPVSADIHVAVEYEPEIVTEKAIVTHADGAKFEIVCIVYSRPIAQVKWELNGEAIEMDPAIEEMDGGHRHAIAVPLDVQDYYGEYTCIAENVHGNASDSVAFTEEPTLPEITGEPRVGEKTQYNLRFESESYTPIAEYNITYYTESEMDPESNETGIIELGPFSPPTPTVRGIKYTIRHTLFDLAPGTEYVVTVQVSNQFMWGEPASFTFSTEAETTTTTTTTTTSTTTTMAPTTLKLETNAPKVASKKTAPPPKSKTNGSTIPTISFLLLLASTLLHLQA</sequence>
<dbReference type="PROSITE" id="PS50835">
    <property type="entry name" value="IG_LIKE"/>
    <property type="match status" value="2"/>
</dbReference>
<evidence type="ECO:0000259" key="3">
    <source>
        <dbReference type="PROSITE" id="PS50835"/>
    </source>
</evidence>
<organism evidence="4 5">
    <name type="scientific">Meganyctiphanes norvegica</name>
    <name type="common">Northern krill</name>
    <name type="synonym">Thysanopoda norvegica</name>
    <dbReference type="NCBI Taxonomy" id="48144"/>
    <lineage>
        <taxon>Eukaryota</taxon>
        <taxon>Metazoa</taxon>
        <taxon>Ecdysozoa</taxon>
        <taxon>Arthropoda</taxon>
        <taxon>Crustacea</taxon>
        <taxon>Multicrustacea</taxon>
        <taxon>Malacostraca</taxon>
        <taxon>Eumalacostraca</taxon>
        <taxon>Eucarida</taxon>
        <taxon>Euphausiacea</taxon>
        <taxon>Euphausiidae</taxon>
        <taxon>Meganyctiphanes</taxon>
    </lineage>
</organism>
<feature type="non-terminal residue" evidence="4">
    <location>
        <position position="1"/>
    </location>
</feature>
<feature type="region of interest" description="Disordered" evidence="2">
    <location>
        <begin position="1"/>
        <end position="22"/>
    </location>
</feature>
<dbReference type="InterPro" id="IPR036179">
    <property type="entry name" value="Ig-like_dom_sf"/>
</dbReference>
<comment type="caution">
    <text evidence="4">The sequence shown here is derived from an EMBL/GenBank/DDBJ whole genome shotgun (WGS) entry which is preliminary data.</text>
</comment>
<dbReference type="SMART" id="SM00409">
    <property type="entry name" value="IG"/>
    <property type="match status" value="2"/>
</dbReference>
<feature type="domain" description="Ig-like" evidence="3">
    <location>
        <begin position="245"/>
        <end position="333"/>
    </location>
</feature>
<dbReference type="Proteomes" id="UP001497623">
    <property type="component" value="Unassembled WGS sequence"/>
</dbReference>
<dbReference type="EMBL" id="CAXKWB010008893">
    <property type="protein sequence ID" value="CAL4092915.1"/>
    <property type="molecule type" value="Genomic_DNA"/>
</dbReference>
<feature type="region of interest" description="Disordered" evidence="2">
    <location>
        <begin position="469"/>
        <end position="489"/>
    </location>
</feature>
<accession>A0AAV2QM19</accession>
<reference evidence="4 5" key="1">
    <citation type="submission" date="2024-05" db="EMBL/GenBank/DDBJ databases">
        <authorList>
            <person name="Wallberg A."/>
        </authorList>
    </citation>
    <scope>NUCLEOTIDE SEQUENCE [LARGE SCALE GENOMIC DNA]</scope>
</reference>
<name>A0AAV2QM19_MEGNR</name>
<evidence type="ECO:0000313" key="5">
    <source>
        <dbReference type="Proteomes" id="UP001497623"/>
    </source>
</evidence>
<evidence type="ECO:0000313" key="4">
    <source>
        <dbReference type="EMBL" id="CAL4092915.1"/>
    </source>
</evidence>
<dbReference type="InterPro" id="IPR007110">
    <property type="entry name" value="Ig-like_dom"/>
</dbReference>
<dbReference type="SUPFAM" id="SSF48726">
    <property type="entry name" value="Immunoglobulin"/>
    <property type="match status" value="3"/>
</dbReference>
<dbReference type="GO" id="GO:0030424">
    <property type="term" value="C:axon"/>
    <property type="evidence" value="ECO:0007669"/>
    <property type="project" value="TreeGrafter"/>
</dbReference>
<feature type="domain" description="Ig-like" evidence="3">
    <location>
        <begin position="156"/>
        <end position="240"/>
    </location>
</feature>
<dbReference type="PANTHER" id="PTHR45080:SF33">
    <property type="entry name" value="IG-LIKE DOMAIN-CONTAINING PROTEIN"/>
    <property type="match status" value="1"/>
</dbReference>
<proteinExistence type="predicted"/>
<dbReference type="GO" id="GO:0043025">
    <property type="term" value="C:neuronal cell body"/>
    <property type="evidence" value="ECO:0007669"/>
    <property type="project" value="TreeGrafter"/>
</dbReference>
<dbReference type="InterPro" id="IPR013783">
    <property type="entry name" value="Ig-like_fold"/>
</dbReference>
<dbReference type="SMART" id="SM00408">
    <property type="entry name" value="IGc2"/>
    <property type="match status" value="3"/>
</dbReference>
<protein>
    <recommendedName>
        <fullName evidence="3">Ig-like domain-containing protein</fullName>
    </recommendedName>
</protein>
<dbReference type="CDD" id="cd00063">
    <property type="entry name" value="FN3"/>
    <property type="match status" value="1"/>
</dbReference>
<dbReference type="InterPro" id="IPR003961">
    <property type="entry name" value="FN3_dom"/>
</dbReference>